<sequence>MLFFLIYSLVYFERSRRSNFFFSFFHYQIKYQFFYLVLSLSHHCYRIVQTRRELIRTTRLTVRGRCYSGSP</sequence>
<evidence type="ECO:0000313" key="2">
    <source>
        <dbReference type="Proteomes" id="UP000230069"/>
    </source>
</evidence>
<protein>
    <submittedName>
        <fullName evidence="1">Uncharacterized protein</fullName>
    </submittedName>
</protein>
<keyword evidence="2" id="KW-1185">Reference proteome</keyword>
<name>A0A2G5CAW6_AQUCA</name>
<accession>A0A2G5CAW6</accession>
<reference evidence="1 2" key="1">
    <citation type="submission" date="2017-09" db="EMBL/GenBank/DDBJ databases">
        <title>WGS assembly of Aquilegia coerulea Goldsmith.</title>
        <authorList>
            <person name="Hodges S."/>
            <person name="Kramer E."/>
            <person name="Nordborg M."/>
            <person name="Tomkins J."/>
            <person name="Borevitz J."/>
            <person name="Derieg N."/>
            <person name="Yan J."/>
            <person name="Mihaltcheva S."/>
            <person name="Hayes R.D."/>
            <person name="Rokhsar D."/>
        </authorList>
    </citation>
    <scope>NUCLEOTIDE SEQUENCE [LARGE SCALE GENOMIC DNA]</scope>
    <source>
        <strain evidence="2">cv. Goldsmith</strain>
    </source>
</reference>
<organism evidence="1 2">
    <name type="scientific">Aquilegia coerulea</name>
    <name type="common">Rocky mountain columbine</name>
    <dbReference type="NCBI Taxonomy" id="218851"/>
    <lineage>
        <taxon>Eukaryota</taxon>
        <taxon>Viridiplantae</taxon>
        <taxon>Streptophyta</taxon>
        <taxon>Embryophyta</taxon>
        <taxon>Tracheophyta</taxon>
        <taxon>Spermatophyta</taxon>
        <taxon>Magnoliopsida</taxon>
        <taxon>Ranunculales</taxon>
        <taxon>Ranunculaceae</taxon>
        <taxon>Thalictroideae</taxon>
        <taxon>Aquilegia</taxon>
    </lineage>
</organism>
<dbReference type="InParanoid" id="A0A2G5CAW6"/>
<dbReference type="Proteomes" id="UP000230069">
    <property type="component" value="Unassembled WGS sequence"/>
</dbReference>
<gene>
    <name evidence="1" type="ORF">AQUCO_07000026v1</name>
</gene>
<proteinExistence type="predicted"/>
<dbReference type="AlphaFoldDB" id="A0A2G5CAW6"/>
<evidence type="ECO:0000313" key="1">
    <source>
        <dbReference type="EMBL" id="PIA28418.1"/>
    </source>
</evidence>
<dbReference type="EMBL" id="KZ305087">
    <property type="protein sequence ID" value="PIA28418.1"/>
    <property type="molecule type" value="Genomic_DNA"/>
</dbReference>